<reference evidence="1 2" key="1">
    <citation type="submission" date="2019-04" db="EMBL/GenBank/DDBJ databases">
        <title>Genome of a novel bacterium Candidatus Jettenia ecosi reconstructed from metagenome of an anammox bioreactor.</title>
        <authorList>
            <person name="Mardanov A.V."/>
            <person name="Beletsky A.V."/>
            <person name="Ravin N.V."/>
            <person name="Botchkova E.A."/>
            <person name="Litti Y.V."/>
            <person name="Nozhevnikova A.N."/>
        </authorList>
    </citation>
    <scope>NUCLEOTIDE SEQUENCE [LARGE SCALE GENOMIC DNA]</scope>
    <source>
        <strain evidence="1">J2</strain>
    </source>
</reference>
<name>A0A533Q5M6_9BACT</name>
<proteinExistence type="predicted"/>
<evidence type="ECO:0000313" key="2">
    <source>
        <dbReference type="Proteomes" id="UP000319783"/>
    </source>
</evidence>
<gene>
    <name evidence="1" type="ORF">JETT_3897</name>
</gene>
<dbReference type="AlphaFoldDB" id="A0A533Q5M6"/>
<comment type="caution">
    <text evidence="1">The sequence shown here is derived from an EMBL/GenBank/DDBJ whole genome shotgun (WGS) entry which is preliminary data.</text>
</comment>
<accession>A0A533Q5M6</accession>
<sequence length="233" mass="25095">MRNSTPENCPTTRVFRQLVKLLKSLDESDFIRESASNKQRISHVASIISGMFSKAIGAARNSPLHLGLKAGSFLVPLNRATITSFHPAPNLSKSFLEATNKTLTFGLSSINNLKVDKKASPKSSKVPTIPPEIAHLRKNSRCNMAVSLGEWPSDTSSLGNSTRLQGPGISTESCVSILAGLRVMGIKDVPSLALPKGPIPDLFMISIGNHPLKIRINLVLGLIFCEISIASTR</sequence>
<evidence type="ECO:0000313" key="1">
    <source>
        <dbReference type="EMBL" id="TLD39843.1"/>
    </source>
</evidence>
<protein>
    <submittedName>
        <fullName evidence="1">Uncharacterized protein</fullName>
    </submittedName>
</protein>
<organism evidence="1 2">
    <name type="scientific">Candidatus Jettenia ecosi</name>
    <dbReference type="NCBI Taxonomy" id="2494326"/>
    <lineage>
        <taxon>Bacteria</taxon>
        <taxon>Pseudomonadati</taxon>
        <taxon>Planctomycetota</taxon>
        <taxon>Candidatus Brocadiia</taxon>
        <taxon>Candidatus Brocadiales</taxon>
        <taxon>Candidatus Brocadiaceae</taxon>
        <taxon>Candidatus Jettenia</taxon>
    </lineage>
</organism>
<dbReference type="Proteomes" id="UP000319783">
    <property type="component" value="Unassembled WGS sequence"/>
</dbReference>
<dbReference type="EMBL" id="SULG01000184">
    <property type="protein sequence ID" value="TLD39843.1"/>
    <property type="molecule type" value="Genomic_DNA"/>
</dbReference>